<gene>
    <name evidence="1" type="ORF">GCM10007977_055210</name>
</gene>
<accession>A0A917TZJ4</accession>
<evidence type="ECO:0000313" key="2">
    <source>
        <dbReference type="Proteomes" id="UP000642070"/>
    </source>
</evidence>
<reference evidence="1" key="2">
    <citation type="submission" date="2020-09" db="EMBL/GenBank/DDBJ databases">
        <authorList>
            <person name="Sun Q."/>
            <person name="Ohkuma M."/>
        </authorList>
    </citation>
    <scope>NUCLEOTIDE SEQUENCE</scope>
    <source>
        <strain evidence="1">JCM 19831</strain>
    </source>
</reference>
<sequence length="99" mass="10748">MPKFLAIGHHGPVDPELGLRIADVAVDWISARLADGTFDCLYSMAGGGRMIVANATSEDDLLAMLRAAPDAPREWTLTELFDGIEVIRKYVESMRSGNA</sequence>
<proteinExistence type="predicted"/>
<comment type="caution">
    <text evidence="1">The sequence shown here is derived from an EMBL/GenBank/DDBJ whole genome shotgun (WGS) entry which is preliminary data.</text>
</comment>
<organism evidence="1 2">
    <name type="scientific">Dactylosporangium sucinum</name>
    <dbReference type="NCBI Taxonomy" id="1424081"/>
    <lineage>
        <taxon>Bacteria</taxon>
        <taxon>Bacillati</taxon>
        <taxon>Actinomycetota</taxon>
        <taxon>Actinomycetes</taxon>
        <taxon>Micromonosporales</taxon>
        <taxon>Micromonosporaceae</taxon>
        <taxon>Dactylosporangium</taxon>
    </lineage>
</organism>
<dbReference type="RefSeq" id="WP_190252863.1">
    <property type="nucleotide sequence ID" value="NZ_BMPI01000029.1"/>
</dbReference>
<dbReference type="AlphaFoldDB" id="A0A917TZJ4"/>
<protein>
    <submittedName>
        <fullName evidence="1">Uncharacterized protein</fullName>
    </submittedName>
</protein>
<keyword evidence="2" id="KW-1185">Reference proteome</keyword>
<evidence type="ECO:0000313" key="1">
    <source>
        <dbReference type="EMBL" id="GGM46437.1"/>
    </source>
</evidence>
<name>A0A917TZJ4_9ACTN</name>
<reference evidence="1" key="1">
    <citation type="journal article" date="2014" name="Int. J. Syst. Evol. Microbiol.">
        <title>Complete genome sequence of Corynebacterium casei LMG S-19264T (=DSM 44701T), isolated from a smear-ripened cheese.</title>
        <authorList>
            <consortium name="US DOE Joint Genome Institute (JGI-PGF)"/>
            <person name="Walter F."/>
            <person name="Albersmeier A."/>
            <person name="Kalinowski J."/>
            <person name="Ruckert C."/>
        </authorList>
    </citation>
    <scope>NUCLEOTIDE SEQUENCE</scope>
    <source>
        <strain evidence="1">JCM 19831</strain>
    </source>
</reference>
<dbReference type="EMBL" id="BMPI01000029">
    <property type="protein sequence ID" value="GGM46437.1"/>
    <property type="molecule type" value="Genomic_DNA"/>
</dbReference>
<dbReference type="Proteomes" id="UP000642070">
    <property type="component" value="Unassembled WGS sequence"/>
</dbReference>